<dbReference type="PANTHER" id="PTHR30344:SF4">
    <property type="entry name" value="CYCLASE, PUTATIVE (AFU_ORTHOLOGUE AFUA_6G11580)-RELATED"/>
    <property type="match status" value="1"/>
</dbReference>
<dbReference type="EMBL" id="KI964587">
    <property type="protein sequence ID" value="EUC34693.1"/>
    <property type="molecule type" value="Genomic_DNA"/>
</dbReference>
<protein>
    <recommendedName>
        <fullName evidence="4">Muconate cycloisomerase 1</fullName>
    </recommendedName>
</protein>
<dbReference type="HOGENOM" id="CLU_052062_0_0_1"/>
<dbReference type="eggNOG" id="ENOG502S1IZ">
    <property type="taxonomic scope" value="Eukaryota"/>
</dbReference>
<keyword evidence="3" id="KW-1185">Reference proteome</keyword>
<sequence length="367" mass="40368">MGVHHLLTGSYTNTSLYLLAFDTVAKTLTLNSTVPGFGIHQYITSNAARDVIYATTMSEPPRIFSWSRTVNNEITHINTANVTTSSCYISDNGNFTFSAGGSGARVNALDEDGGIGQVVSEMFYVPQQEIPRVDKTRSAVLYGGHGFDVNVNGKGFVPHLAWDAIFMYDILSNGTAKLLSINLSPKVGDGPRNVYPSSDGKWLYVINEHSQYLDIYKVGETNLKHIQRASAIPEKVRGKYTYRSNAVRLSRNGKTIFTSTRGWNNTAAKGWVAAFALDDNGKLASTDALTYYEAPLTLGSAAGLRVAFWEDETNADPTGLTDYMYLSDTQDGYMYILGWSPRTRNLTQVAALHYPDNAAPYEAVWLD</sequence>
<evidence type="ECO:0000313" key="2">
    <source>
        <dbReference type="EMBL" id="EUC34693.1"/>
    </source>
</evidence>
<dbReference type="GO" id="GO:0017057">
    <property type="term" value="F:6-phosphogluconolactonase activity"/>
    <property type="evidence" value="ECO:0007669"/>
    <property type="project" value="TreeGrafter"/>
</dbReference>
<dbReference type="Gene3D" id="2.130.10.10">
    <property type="entry name" value="YVTN repeat-like/Quinoprotein amine dehydrogenase"/>
    <property type="match status" value="1"/>
</dbReference>
<dbReference type="Pfam" id="PF10282">
    <property type="entry name" value="Lactonase"/>
    <property type="match status" value="1"/>
</dbReference>
<dbReference type="InterPro" id="IPR050282">
    <property type="entry name" value="Cycloisomerase_2"/>
</dbReference>
<dbReference type="InterPro" id="IPR015943">
    <property type="entry name" value="WD40/YVTN_repeat-like_dom_sf"/>
</dbReference>
<dbReference type="GeneID" id="19145764"/>
<accession>W6Y9Q8</accession>
<name>W6Y9Q8_COCC2</name>
<evidence type="ECO:0000313" key="3">
    <source>
        <dbReference type="Proteomes" id="UP000053841"/>
    </source>
</evidence>
<reference evidence="2 3" key="1">
    <citation type="journal article" date="2013" name="PLoS Genet.">
        <title>Comparative genome structure, secondary metabolite, and effector coding capacity across Cochliobolus pathogens.</title>
        <authorList>
            <person name="Condon B.J."/>
            <person name="Leng Y."/>
            <person name="Wu D."/>
            <person name="Bushley K.E."/>
            <person name="Ohm R.A."/>
            <person name="Otillar R."/>
            <person name="Martin J."/>
            <person name="Schackwitz W."/>
            <person name="Grimwood J."/>
            <person name="MohdZainudin N."/>
            <person name="Xue C."/>
            <person name="Wang R."/>
            <person name="Manning V.A."/>
            <person name="Dhillon B."/>
            <person name="Tu Z.J."/>
            <person name="Steffenson B.J."/>
            <person name="Salamov A."/>
            <person name="Sun H."/>
            <person name="Lowry S."/>
            <person name="LaButti K."/>
            <person name="Han J."/>
            <person name="Copeland A."/>
            <person name="Lindquist E."/>
            <person name="Barry K."/>
            <person name="Schmutz J."/>
            <person name="Baker S.E."/>
            <person name="Ciuffetti L.M."/>
            <person name="Grigoriev I.V."/>
            <person name="Zhong S."/>
            <person name="Turgeon B.G."/>
        </authorList>
    </citation>
    <scope>NUCLEOTIDE SEQUENCE [LARGE SCALE GENOMIC DNA]</scope>
    <source>
        <strain evidence="2 3">26-R-13</strain>
    </source>
</reference>
<proteinExistence type="inferred from homology"/>
<evidence type="ECO:0000256" key="1">
    <source>
        <dbReference type="ARBA" id="ARBA00005564"/>
    </source>
</evidence>
<dbReference type="AlphaFoldDB" id="W6Y9Q8"/>
<dbReference type="PANTHER" id="PTHR30344">
    <property type="entry name" value="6-PHOSPHOGLUCONOLACTONASE-RELATED"/>
    <property type="match status" value="1"/>
</dbReference>
<dbReference type="RefSeq" id="XP_007710997.1">
    <property type="nucleotide sequence ID" value="XM_007712807.1"/>
</dbReference>
<gene>
    <name evidence="2" type="ORF">COCCADRAFT_25253</name>
</gene>
<dbReference type="Proteomes" id="UP000053841">
    <property type="component" value="Unassembled WGS sequence"/>
</dbReference>
<evidence type="ECO:0008006" key="4">
    <source>
        <dbReference type="Google" id="ProtNLM"/>
    </source>
</evidence>
<dbReference type="OrthoDB" id="1715191at2759"/>
<dbReference type="SUPFAM" id="SSF75011">
    <property type="entry name" value="3-carboxy-cis,cis-mucoante lactonizing enzyme"/>
    <property type="match status" value="1"/>
</dbReference>
<organism evidence="2 3">
    <name type="scientific">Cochliobolus carbonum (strain 26-R-13)</name>
    <name type="common">Maize leaf spot fungus</name>
    <name type="synonym">Bipolaris zeicola</name>
    <dbReference type="NCBI Taxonomy" id="930089"/>
    <lineage>
        <taxon>Eukaryota</taxon>
        <taxon>Fungi</taxon>
        <taxon>Dikarya</taxon>
        <taxon>Ascomycota</taxon>
        <taxon>Pezizomycotina</taxon>
        <taxon>Dothideomycetes</taxon>
        <taxon>Pleosporomycetidae</taxon>
        <taxon>Pleosporales</taxon>
        <taxon>Pleosporineae</taxon>
        <taxon>Pleosporaceae</taxon>
        <taxon>Bipolaris</taxon>
    </lineage>
</organism>
<comment type="similarity">
    <text evidence="1">Belongs to the cycloisomerase 2 family.</text>
</comment>
<dbReference type="InterPro" id="IPR019405">
    <property type="entry name" value="Lactonase_7-beta_prop"/>
</dbReference>
<dbReference type="KEGG" id="bze:COCCADRAFT_25253"/>